<evidence type="ECO:0000313" key="1">
    <source>
        <dbReference type="EMBL" id="CAH2001421.1"/>
    </source>
</evidence>
<keyword evidence="2" id="KW-1185">Reference proteome</keyword>
<organism evidence="1 2">
    <name type="scientific">Acanthoscelides obtectus</name>
    <name type="common">Bean weevil</name>
    <name type="synonym">Bruchus obtectus</name>
    <dbReference type="NCBI Taxonomy" id="200917"/>
    <lineage>
        <taxon>Eukaryota</taxon>
        <taxon>Metazoa</taxon>
        <taxon>Ecdysozoa</taxon>
        <taxon>Arthropoda</taxon>
        <taxon>Hexapoda</taxon>
        <taxon>Insecta</taxon>
        <taxon>Pterygota</taxon>
        <taxon>Neoptera</taxon>
        <taxon>Endopterygota</taxon>
        <taxon>Coleoptera</taxon>
        <taxon>Polyphaga</taxon>
        <taxon>Cucujiformia</taxon>
        <taxon>Chrysomeloidea</taxon>
        <taxon>Chrysomelidae</taxon>
        <taxon>Bruchinae</taxon>
        <taxon>Bruchini</taxon>
        <taxon>Acanthoscelides</taxon>
    </lineage>
</organism>
<dbReference type="Proteomes" id="UP001152888">
    <property type="component" value="Unassembled WGS sequence"/>
</dbReference>
<reference evidence="1" key="1">
    <citation type="submission" date="2022-03" db="EMBL/GenBank/DDBJ databases">
        <authorList>
            <person name="Sayadi A."/>
        </authorList>
    </citation>
    <scope>NUCLEOTIDE SEQUENCE</scope>
</reference>
<proteinExistence type="predicted"/>
<dbReference type="EMBL" id="CAKOFQ010007448">
    <property type="protein sequence ID" value="CAH2001421.1"/>
    <property type="molecule type" value="Genomic_DNA"/>
</dbReference>
<evidence type="ECO:0000313" key="2">
    <source>
        <dbReference type="Proteomes" id="UP001152888"/>
    </source>
</evidence>
<comment type="caution">
    <text evidence="1">The sequence shown here is derived from an EMBL/GenBank/DDBJ whole genome shotgun (WGS) entry which is preliminary data.</text>
</comment>
<dbReference type="AlphaFoldDB" id="A0A9P0PWC6"/>
<accession>A0A9P0PWC6</accession>
<sequence>MFPLPLKMCRRVEWLGTMLLRNNYYSSSFCHPCFKIGLG</sequence>
<gene>
    <name evidence="1" type="ORF">ACAOBT_LOCUS26189</name>
</gene>
<name>A0A9P0PWC6_ACAOB</name>
<protein>
    <submittedName>
        <fullName evidence="1">Uncharacterized protein</fullName>
    </submittedName>
</protein>